<accession>A0A1G6YYB4</accession>
<dbReference type="RefSeq" id="WP_091244420.1">
    <property type="nucleotide sequence ID" value="NZ_FNAG01000011.1"/>
</dbReference>
<dbReference type="PANTHER" id="PTHR41795:SF1">
    <property type="entry name" value="EXOPOLYSACCHARIDE SYNTHESIS PROTEIN"/>
    <property type="match status" value="1"/>
</dbReference>
<dbReference type="STRING" id="265719.SAMN04488509_11188"/>
<dbReference type="EMBL" id="FNAG01000011">
    <property type="protein sequence ID" value="SDD95252.1"/>
    <property type="molecule type" value="Genomic_DNA"/>
</dbReference>
<dbReference type="InterPro" id="IPR010331">
    <property type="entry name" value="ExoD"/>
</dbReference>
<keyword evidence="3" id="KW-1185">Reference proteome</keyword>
<name>A0A1G6YYB4_9GAMM</name>
<dbReference type="Proteomes" id="UP000199603">
    <property type="component" value="Unassembled WGS sequence"/>
</dbReference>
<reference evidence="2 3" key="1">
    <citation type="submission" date="2016-10" db="EMBL/GenBank/DDBJ databases">
        <authorList>
            <person name="de Groot N.N."/>
        </authorList>
    </citation>
    <scope>NUCLEOTIDE SEQUENCE [LARGE SCALE GENOMIC DNA]</scope>
    <source>
        <strain evidence="2 3">DSM 16957</strain>
    </source>
</reference>
<feature type="transmembrane region" description="Helical" evidence="1">
    <location>
        <begin position="146"/>
        <end position="163"/>
    </location>
</feature>
<evidence type="ECO:0000256" key="1">
    <source>
        <dbReference type="SAM" id="Phobius"/>
    </source>
</evidence>
<keyword evidence="1" id="KW-1133">Transmembrane helix</keyword>
<evidence type="ECO:0000313" key="2">
    <source>
        <dbReference type="EMBL" id="SDD95252.1"/>
    </source>
</evidence>
<dbReference type="AlphaFoldDB" id="A0A1G6YYB4"/>
<feature type="transmembrane region" description="Helical" evidence="1">
    <location>
        <begin position="116"/>
        <end position="140"/>
    </location>
</feature>
<keyword evidence="1" id="KW-0812">Transmembrane</keyword>
<feature type="transmembrane region" description="Helical" evidence="1">
    <location>
        <begin position="56"/>
        <end position="74"/>
    </location>
</feature>
<proteinExistence type="predicted"/>
<evidence type="ECO:0000313" key="3">
    <source>
        <dbReference type="Proteomes" id="UP000199603"/>
    </source>
</evidence>
<feature type="transmembrane region" description="Helical" evidence="1">
    <location>
        <begin position="175"/>
        <end position="199"/>
    </location>
</feature>
<keyword evidence="1" id="KW-0472">Membrane</keyword>
<dbReference type="Pfam" id="PF06055">
    <property type="entry name" value="ExoD"/>
    <property type="match status" value="1"/>
</dbReference>
<organism evidence="2 3">
    <name type="scientific">Aquimonas voraii</name>
    <dbReference type="NCBI Taxonomy" id="265719"/>
    <lineage>
        <taxon>Bacteria</taxon>
        <taxon>Pseudomonadati</taxon>
        <taxon>Pseudomonadota</taxon>
        <taxon>Gammaproteobacteria</taxon>
        <taxon>Lysobacterales</taxon>
        <taxon>Lysobacteraceae</taxon>
        <taxon>Aquimonas</taxon>
    </lineage>
</organism>
<sequence>MQPSSAPSTSQILRELAAGEADPSFDALLAAFGRRAFGAALLLAIMPAFLPLPFGVGAISGPLVSVLGLQMLFARRQPWLPKRWRGRTVPRTRLQGFNSKMGGVLQRIERLCKPRLNGLATQLWATVFTGAQLILLGILLSLPIPLTNYPFGLLLVLYALALVERDGALQLVAWGLGLATITASALLSTEVVDLVAGFLA</sequence>
<dbReference type="OrthoDB" id="5966050at2"/>
<gene>
    <name evidence="2" type="ORF">SAMN04488509_11188</name>
</gene>
<protein>
    <submittedName>
        <fullName evidence="2">Uncharacterized conserved protein</fullName>
    </submittedName>
</protein>
<dbReference type="PANTHER" id="PTHR41795">
    <property type="entry name" value="EXOPOLYSACCHARIDE SYNTHESIS PROTEIN"/>
    <property type="match status" value="1"/>
</dbReference>
<dbReference type="PIRSF" id="PIRSF033239">
    <property type="entry name" value="ExoD"/>
    <property type="match status" value="1"/>
</dbReference>